<dbReference type="PROSITE" id="PS00108">
    <property type="entry name" value="PROTEIN_KINASE_ST"/>
    <property type="match status" value="1"/>
</dbReference>
<dbReference type="GO" id="GO:0005524">
    <property type="term" value="F:ATP binding"/>
    <property type="evidence" value="ECO:0007669"/>
    <property type="project" value="UniProtKB-KW"/>
</dbReference>
<dbReference type="AlphaFoldDB" id="A0A1W4WSU3"/>
<evidence type="ECO:0000256" key="3">
    <source>
        <dbReference type="ARBA" id="ARBA00022741"/>
    </source>
</evidence>
<protein>
    <submittedName>
        <fullName evidence="8">MAPK/MAK/MRK overlapping kinase-like</fullName>
    </submittedName>
</protein>
<dbReference type="FunFam" id="1.10.510.10:FF:000624">
    <property type="entry name" value="Mitogen-activated protein kinase"/>
    <property type="match status" value="1"/>
</dbReference>
<sequence>MDMSLYDLMKIKKRGFPEHKARFYLHEVLKGLYHLHKMGLFHRDVKPENILINLPKTHSTLQYSFQERVKLADLGSIRGIYSKPPYTEYISTRWYRAPECLLTKGYYGPKMDIWAAGCVFYELITLTPLFAGSNEIDQLAKIHAILGTPPVRVLNKFTNNRSQNFQNFPKQRGKGLNAVLENLSDNAKNVLRLMLEYDPMKRVTLKRLLEHSYFGSLSRINMRLSDKMSAPIGTKRKQQYSEEYIKDSRKRAIKSFSLCMHSVPKKIKVNSS</sequence>
<keyword evidence="5" id="KW-0067">ATP-binding</keyword>
<organism evidence="7 8">
    <name type="scientific">Agrilus planipennis</name>
    <name type="common">Emerald ash borer</name>
    <name type="synonym">Agrilus marcopoli</name>
    <dbReference type="NCBI Taxonomy" id="224129"/>
    <lineage>
        <taxon>Eukaryota</taxon>
        <taxon>Metazoa</taxon>
        <taxon>Ecdysozoa</taxon>
        <taxon>Arthropoda</taxon>
        <taxon>Hexapoda</taxon>
        <taxon>Insecta</taxon>
        <taxon>Pterygota</taxon>
        <taxon>Neoptera</taxon>
        <taxon>Endopterygota</taxon>
        <taxon>Coleoptera</taxon>
        <taxon>Polyphaga</taxon>
        <taxon>Elateriformia</taxon>
        <taxon>Buprestoidea</taxon>
        <taxon>Buprestidae</taxon>
        <taxon>Agrilinae</taxon>
        <taxon>Agrilus</taxon>
    </lineage>
</organism>
<dbReference type="InterPro" id="IPR011009">
    <property type="entry name" value="Kinase-like_dom_sf"/>
</dbReference>
<keyword evidence="3" id="KW-0547">Nucleotide-binding</keyword>
<dbReference type="InterPro" id="IPR008271">
    <property type="entry name" value="Ser/Thr_kinase_AS"/>
</dbReference>
<evidence type="ECO:0000256" key="5">
    <source>
        <dbReference type="ARBA" id="ARBA00022840"/>
    </source>
</evidence>
<keyword evidence="2" id="KW-0808">Transferase</keyword>
<dbReference type="RefSeq" id="XP_018323213.1">
    <property type="nucleotide sequence ID" value="XM_018467711.2"/>
</dbReference>
<evidence type="ECO:0000313" key="8">
    <source>
        <dbReference type="RefSeq" id="XP_018323213.1"/>
    </source>
</evidence>
<dbReference type="PROSITE" id="PS50011">
    <property type="entry name" value="PROTEIN_KINASE_DOM"/>
    <property type="match status" value="1"/>
</dbReference>
<dbReference type="OrthoDB" id="2158884at2759"/>
<dbReference type="KEGG" id="apln:108735656"/>
<name>A0A1W4WSU3_AGRPL</name>
<dbReference type="PANTHER" id="PTHR24055">
    <property type="entry name" value="MITOGEN-ACTIVATED PROTEIN KINASE"/>
    <property type="match status" value="1"/>
</dbReference>
<evidence type="ECO:0000313" key="7">
    <source>
        <dbReference type="Proteomes" id="UP000192223"/>
    </source>
</evidence>
<evidence type="ECO:0000256" key="4">
    <source>
        <dbReference type="ARBA" id="ARBA00022777"/>
    </source>
</evidence>
<dbReference type="STRING" id="224129.A0A1W4WSU3"/>
<feature type="domain" description="Protein kinase" evidence="6">
    <location>
        <begin position="1"/>
        <end position="214"/>
    </location>
</feature>
<dbReference type="Pfam" id="PF00069">
    <property type="entry name" value="Pkinase"/>
    <property type="match status" value="1"/>
</dbReference>
<dbReference type="InterPro" id="IPR050117">
    <property type="entry name" value="MAPK"/>
</dbReference>
<keyword evidence="7" id="KW-1185">Reference proteome</keyword>
<evidence type="ECO:0000256" key="2">
    <source>
        <dbReference type="ARBA" id="ARBA00022679"/>
    </source>
</evidence>
<dbReference type="SMART" id="SM00220">
    <property type="entry name" value="S_TKc"/>
    <property type="match status" value="1"/>
</dbReference>
<dbReference type="GeneID" id="108735656"/>
<evidence type="ECO:0000256" key="1">
    <source>
        <dbReference type="ARBA" id="ARBA00022527"/>
    </source>
</evidence>
<keyword evidence="1" id="KW-0723">Serine/threonine-protein kinase</keyword>
<gene>
    <name evidence="8" type="primary">LOC108735656</name>
</gene>
<dbReference type="Proteomes" id="UP000192223">
    <property type="component" value="Unplaced"/>
</dbReference>
<keyword evidence="4" id="KW-0418">Kinase</keyword>
<accession>A0A1W4WSU3</accession>
<evidence type="ECO:0000259" key="6">
    <source>
        <dbReference type="PROSITE" id="PS50011"/>
    </source>
</evidence>
<reference evidence="8" key="1">
    <citation type="submission" date="2025-08" db="UniProtKB">
        <authorList>
            <consortium name="RefSeq"/>
        </authorList>
    </citation>
    <scope>IDENTIFICATION</scope>
    <source>
        <tissue evidence="8">Entire body</tissue>
    </source>
</reference>
<dbReference type="InterPro" id="IPR000719">
    <property type="entry name" value="Prot_kinase_dom"/>
</dbReference>
<dbReference type="Gene3D" id="1.10.510.10">
    <property type="entry name" value="Transferase(Phosphotransferase) domain 1"/>
    <property type="match status" value="1"/>
</dbReference>
<proteinExistence type="predicted"/>
<dbReference type="InParanoid" id="A0A1W4WSU3"/>
<dbReference type="SUPFAM" id="SSF56112">
    <property type="entry name" value="Protein kinase-like (PK-like)"/>
    <property type="match status" value="1"/>
</dbReference>
<dbReference type="GO" id="GO:0004674">
    <property type="term" value="F:protein serine/threonine kinase activity"/>
    <property type="evidence" value="ECO:0007669"/>
    <property type="project" value="UniProtKB-KW"/>
</dbReference>